<evidence type="ECO:0000256" key="9">
    <source>
        <dbReference type="ARBA" id="ARBA00023136"/>
    </source>
</evidence>
<dbReference type="GO" id="GO:0006935">
    <property type="term" value="P:chemotaxis"/>
    <property type="evidence" value="ECO:0007669"/>
    <property type="project" value="UniProtKB-KW"/>
</dbReference>
<evidence type="ECO:0000256" key="3">
    <source>
        <dbReference type="ARBA" id="ARBA00008281"/>
    </source>
</evidence>
<comment type="caution">
    <text evidence="11">The sequence shown here is derived from an EMBL/GenBank/DDBJ whole genome shotgun (WGS) entry which is preliminary data.</text>
</comment>
<dbReference type="Proteomes" id="UP001144110">
    <property type="component" value="Unassembled WGS sequence"/>
</dbReference>
<dbReference type="InterPro" id="IPR005503">
    <property type="entry name" value="FliL"/>
</dbReference>
<comment type="similarity">
    <text evidence="3 10">Belongs to the FliL family.</text>
</comment>
<keyword evidence="7 10" id="KW-0283">Flagellar rotation</keyword>
<feature type="transmembrane region" description="Helical" evidence="10">
    <location>
        <begin position="24"/>
        <end position="45"/>
    </location>
</feature>
<comment type="function">
    <text evidence="1 10">Controls the rotational direction of flagella during chemotaxis.</text>
</comment>
<evidence type="ECO:0000256" key="1">
    <source>
        <dbReference type="ARBA" id="ARBA00002254"/>
    </source>
</evidence>
<keyword evidence="6 10" id="KW-0812">Transmembrane</keyword>
<dbReference type="GO" id="GO:0005886">
    <property type="term" value="C:plasma membrane"/>
    <property type="evidence" value="ECO:0007669"/>
    <property type="project" value="UniProtKB-SubCell"/>
</dbReference>
<keyword evidence="5 10" id="KW-0145">Chemotaxis</keyword>
<dbReference type="GO" id="GO:0071978">
    <property type="term" value="P:bacterial-type flagellum-dependent swarming motility"/>
    <property type="evidence" value="ECO:0007669"/>
    <property type="project" value="TreeGrafter"/>
</dbReference>
<evidence type="ECO:0000256" key="10">
    <source>
        <dbReference type="RuleBase" id="RU364125"/>
    </source>
</evidence>
<evidence type="ECO:0000313" key="12">
    <source>
        <dbReference type="Proteomes" id="UP001144110"/>
    </source>
</evidence>
<proteinExistence type="inferred from homology"/>
<keyword evidence="9 10" id="KW-0472">Membrane</keyword>
<dbReference type="GO" id="GO:0009425">
    <property type="term" value="C:bacterial-type flagellum basal body"/>
    <property type="evidence" value="ECO:0007669"/>
    <property type="project" value="InterPro"/>
</dbReference>
<evidence type="ECO:0000256" key="5">
    <source>
        <dbReference type="ARBA" id="ARBA00022500"/>
    </source>
</evidence>
<protein>
    <recommendedName>
        <fullName evidence="10">Flagellar protein FliL</fullName>
    </recommendedName>
</protein>
<dbReference type="PANTHER" id="PTHR35091:SF2">
    <property type="entry name" value="FLAGELLAR PROTEIN FLIL"/>
    <property type="match status" value="1"/>
</dbReference>
<keyword evidence="11" id="KW-0282">Flagellum</keyword>
<evidence type="ECO:0000256" key="7">
    <source>
        <dbReference type="ARBA" id="ARBA00022779"/>
    </source>
</evidence>
<keyword evidence="11" id="KW-0969">Cilium</keyword>
<keyword evidence="11" id="KW-0966">Cell projection</keyword>
<gene>
    <name evidence="11" type="ORF">OD816_001245</name>
</gene>
<comment type="subcellular location">
    <subcellularLocation>
        <location evidence="2">Cell membrane</location>
        <topology evidence="2">Single-pass membrane protein</topology>
    </subcellularLocation>
</comment>
<evidence type="ECO:0000256" key="6">
    <source>
        <dbReference type="ARBA" id="ARBA00022692"/>
    </source>
</evidence>
<organism evidence="11 12">
    <name type="scientific">Candidatus Thermodesulfobacterium syntrophicum</name>
    <dbReference type="NCBI Taxonomy" id="3060442"/>
    <lineage>
        <taxon>Bacteria</taxon>
        <taxon>Pseudomonadati</taxon>
        <taxon>Thermodesulfobacteriota</taxon>
        <taxon>Thermodesulfobacteria</taxon>
        <taxon>Thermodesulfobacteriales</taxon>
        <taxon>Thermodesulfobacteriaceae</taxon>
        <taxon>Thermodesulfobacterium</taxon>
    </lineage>
</organism>
<keyword evidence="4 10" id="KW-1003">Cell membrane</keyword>
<dbReference type="AlphaFoldDB" id="A0AAE3P583"/>
<keyword evidence="8 10" id="KW-1133">Transmembrane helix</keyword>
<evidence type="ECO:0000256" key="2">
    <source>
        <dbReference type="ARBA" id="ARBA00004162"/>
    </source>
</evidence>
<name>A0AAE3P583_9BACT</name>
<dbReference type="EMBL" id="JAPHEG010000005">
    <property type="protein sequence ID" value="MDF2954000.1"/>
    <property type="molecule type" value="Genomic_DNA"/>
</dbReference>
<evidence type="ECO:0000256" key="8">
    <source>
        <dbReference type="ARBA" id="ARBA00022989"/>
    </source>
</evidence>
<dbReference type="Pfam" id="PF03748">
    <property type="entry name" value="FliL"/>
    <property type="match status" value="1"/>
</dbReference>
<reference evidence="11" key="1">
    <citation type="submission" date="2022-11" db="EMBL/GenBank/DDBJ databases">
        <title>Candidatus Alkanophaga archaea from heated hydrothermal vent sediment oxidize petroleum alkanes.</title>
        <authorList>
            <person name="Zehnle H."/>
            <person name="Laso-Perez R."/>
            <person name="Lipp J."/>
            <person name="Teske A."/>
            <person name="Wegener G."/>
        </authorList>
    </citation>
    <scope>NUCLEOTIDE SEQUENCE</scope>
    <source>
        <strain evidence="11">MCA70</strain>
    </source>
</reference>
<sequence length="162" mass="18353">MPEETQVEVQEGNQKPKKDSKKKLLLFLISGLLIVIVAGVMVLFLTSPKGEEGEEVKKVHHKETFIYAMEPVVVNLFDPTGKRYLQISLAFELGDKKLEEKIKNNEPKIKDVIISVLSSKTPEEVLQPEAKELIKNELLHKINSALGEEVVLNIYITQYIVE</sequence>
<evidence type="ECO:0000313" key="11">
    <source>
        <dbReference type="EMBL" id="MDF2954000.1"/>
    </source>
</evidence>
<dbReference type="PANTHER" id="PTHR35091">
    <property type="entry name" value="FLAGELLAR PROTEIN FLIL"/>
    <property type="match status" value="1"/>
</dbReference>
<evidence type="ECO:0000256" key="4">
    <source>
        <dbReference type="ARBA" id="ARBA00022475"/>
    </source>
</evidence>
<accession>A0AAE3P583</accession>